<dbReference type="SUPFAM" id="SSF53335">
    <property type="entry name" value="S-adenosyl-L-methionine-dependent methyltransferases"/>
    <property type="match status" value="1"/>
</dbReference>
<dbReference type="GO" id="GO:0032259">
    <property type="term" value="P:methylation"/>
    <property type="evidence" value="ECO:0007669"/>
    <property type="project" value="UniProtKB-KW"/>
</dbReference>
<comment type="function">
    <text evidence="7">Catalyzes the methyl esterification of L-isoaspartyl residues in peptides and proteins that result from spontaneous decomposition of normal L-aspartyl and L-asparaginyl residues. It plays a role in the repair and/or degradation of damaged proteins.</text>
</comment>
<dbReference type="PROSITE" id="PS01279">
    <property type="entry name" value="PCMT"/>
    <property type="match status" value="1"/>
</dbReference>
<keyword evidence="6 7" id="KW-0949">S-adenosyl-L-methionine</keyword>
<evidence type="ECO:0000313" key="8">
    <source>
        <dbReference type="EMBL" id="CDO61214.1"/>
    </source>
</evidence>
<keyword evidence="4 7" id="KW-0489">Methyltransferase</keyword>
<dbReference type="GO" id="GO:0005737">
    <property type="term" value="C:cytoplasm"/>
    <property type="evidence" value="ECO:0007669"/>
    <property type="project" value="UniProtKB-SubCell"/>
</dbReference>
<feature type="active site" evidence="7">
    <location>
        <position position="64"/>
    </location>
</feature>
<comment type="similarity">
    <text evidence="2 7">Belongs to the methyltransferase superfamily. L-isoaspartyl/D-aspartyl protein methyltransferase family.</text>
</comment>
<comment type="subcellular location">
    <subcellularLocation>
        <location evidence="1 7">Cytoplasm</location>
    </subcellularLocation>
</comment>
<dbReference type="GO" id="GO:0030091">
    <property type="term" value="P:protein repair"/>
    <property type="evidence" value="ECO:0007669"/>
    <property type="project" value="UniProtKB-UniRule"/>
</dbReference>
<dbReference type="PANTHER" id="PTHR11579:SF0">
    <property type="entry name" value="PROTEIN-L-ISOASPARTATE(D-ASPARTATE) O-METHYLTRANSFERASE"/>
    <property type="match status" value="1"/>
</dbReference>
<dbReference type="Pfam" id="PF01135">
    <property type="entry name" value="PCMT"/>
    <property type="match status" value="1"/>
</dbReference>
<dbReference type="EC" id="2.1.1.77" evidence="7"/>
<reference evidence="8 9" key="1">
    <citation type="journal article" date="2014" name="Front. Genet.">
        <title>Genome and metabolic network of "Candidatus Phaeomarinobacter ectocarpi" Ec32, a new candidate genus of Alphaproteobacteria frequently associated with brown algae.</title>
        <authorList>
            <person name="Dittami S.M."/>
            <person name="Barbeyron T."/>
            <person name="Boyen C."/>
            <person name="Cambefort J."/>
            <person name="Collet G."/>
            <person name="Delage L."/>
            <person name="Gobet A."/>
            <person name="Groisillier A."/>
            <person name="Leblanc C."/>
            <person name="Michel G."/>
            <person name="Scornet D."/>
            <person name="Siegel A."/>
            <person name="Tapia J.E."/>
            <person name="Tonon T."/>
        </authorList>
    </citation>
    <scope>NUCLEOTIDE SEQUENCE [LARGE SCALE GENOMIC DNA]</scope>
    <source>
        <strain evidence="8 9">Ec32</strain>
    </source>
</reference>
<evidence type="ECO:0000256" key="5">
    <source>
        <dbReference type="ARBA" id="ARBA00022679"/>
    </source>
</evidence>
<dbReference type="Gene3D" id="3.40.50.150">
    <property type="entry name" value="Vaccinia Virus protein VP39"/>
    <property type="match status" value="1"/>
</dbReference>
<dbReference type="GO" id="GO:0004719">
    <property type="term" value="F:protein-L-isoaspartate (D-aspartate) O-methyltransferase activity"/>
    <property type="evidence" value="ECO:0007669"/>
    <property type="project" value="UniProtKB-UniRule"/>
</dbReference>
<evidence type="ECO:0000256" key="1">
    <source>
        <dbReference type="ARBA" id="ARBA00004496"/>
    </source>
</evidence>
<evidence type="ECO:0000256" key="3">
    <source>
        <dbReference type="ARBA" id="ARBA00022490"/>
    </source>
</evidence>
<accession>X5MHJ6</accession>
<dbReference type="AlphaFoldDB" id="X5MHJ6"/>
<dbReference type="HOGENOM" id="CLU_055432_2_0_5"/>
<evidence type="ECO:0000256" key="6">
    <source>
        <dbReference type="ARBA" id="ARBA00022691"/>
    </source>
</evidence>
<dbReference type="HAMAP" id="MF_00090">
    <property type="entry name" value="PIMT"/>
    <property type="match status" value="1"/>
</dbReference>
<protein>
    <recommendedName>
        <fullName evidence="7">Protein-L-isoaspartate O-methyltransferase</fullName>
        <ecNumber evidence="7">2.1.1.77</ecNumber>
    </recommendedName>
    <alternativeName>
        <fullName evidence="7">L-isoaspartyl protein carboxyl methyltransferase</fullName>
    </alternativeName>
    <alternativeName>
        <fullName evidence="7">Protein L-isoaspartyl methyltransferase</fullName>
    </alternativeName>
    <alternativeName>
        <fullName evidence="7">Protein-beta-aspartate methyltransferase</fullName>
        <shortName evidence="7">PIMT</shortName>
    </alternativeName>
</protein>
<dbReference type="Proteomes" id="UP000032160">
    <property type="component" value="Chromosome I"/>
</dbReference>
<keyword evidence="3 7" id="KW-0963">Cytoplasm</keyword>
<dbReference type="PATRIC" id="fig|1458461.3.peg.3008"/>
<keyword evidence="5 7" id="KW-0808">Transferase</keyword>
<evidence type="ECO:0000256" key="7">
    <source>
        <dbReference type="HAMAP-Rule" id="MF_00090"/>
    </source>
</evidence>
<evidence type="ECO:0000313" key="9">
    <source>
        <dbReference type="Proteomes" id="UP000032160"/>
    </source>
</evidence>
<dbReference type="FunFam" id="3.40.50.150:FF:000010">
    <property type="entry name" value="Protein-L-isoaspartate O-methyltransferase"/>
    <property type="match status" value="1"/>
</dbReference>
<dbReference type="InterPro" id="IPR029063">
    <property type="entry name" value="SAM-dependent_MTases_sf"/>
</dbReference>
<gene>
    <name evidence="7" type="primary">pcm</name>
    <name evidence="8" type="ORF">BN1012_Phect3002</name>
</gene>
<dbReference type="PANTHER" id="PTHR11579">
    <property type="entry name" value="PROTEIN-L-ISOASPARTATE O-METHYLTRANSFERASE"/>
    <property type="match status" value="1"/>
</dbReference>
<sequence length="220" mass="24136">MSDADYDPSRIIQLIMTLRRQGITDGAVLGAVERTPREVFVERAFEGQAYENNALPIECGQTISQPYIVAFMTMKLDVSDRMKVLEIGTGSGYQAAVLARLCRRLYTLERYRTLLREAETRFDKLNLTNITAKVGDGTKGWPEQAPFDRIIVTAAAPVVPEALVGQLKTGGIAVVPVDVPVADGGGQLLVKLTKTDDGFDREDLIPVRFVPLVDGVAREL</sequence>
<dbReference type="KEGG" id="pect:BN1012_Phect3002"/>
<comment type="catalytic activity">
    <reaction evidence="7">
        <text>[protein]-L-isoaspartate + S-adenosyl-L-methionine = [protein]-L-isoaspartate alpha-methyl ester + S-adenosyl-L-homocysteine</text>
        <dbReference type="Rhea" id="RHEA:12705"/>
        <dbReference type="Rhea" id="RHEA-COMP:12143"/>
        <dbReference type="Rhea" id="RHEA-COMP:12144"/>
        <dbReference type="ChEBI" id="CHEBI:57856"/>
        <dbReference type="ChEBI" id="CHEBI:59789"/>
        <dbReference type="ChEBI" id="CHEBI:90596"/>
        <dbReference type="ChEBI" id="CHEBI:90598"/>
        <dbReference type="EC" id="2.1.1.77"/>
    </reaction>
</comment>
<evidence type="ECO:0000256" key="4">
    <source>
        <dbReference type="ARBA" id="ARBA00022603"/>
    </source>
</evidence>
<name>X5MHJ6_9HYPH</name>
<dbReference type="NCBIfam" id="NF001453">
    <property type="entry name" value="PRK00312.1"/>
    <property type="match status" value="1"/>
</dbReference>
<dbReference type="STRING" id="1458461.BN1012_Phect3002"/>
<proteinExistence type="inferred from homology"/>
<evidence type="ECO:0000256" key="2">
    <source>
        <dbReference type="ARBA" id="ARBA00005369"/>
    </source>
</evidence>
<dbReference type="CDD" id="cd02440">
    <property type="entry name" value="AdoMet_MTases"/>
    <property type="match status" value="1"/>
</dbReference>
<dbReference type="RefSeq" id="WP_275450968.1">
    <property type="nucleotide sequence ID" value="NZ_HG966617.1"/>
</dbReference>
<dbReference type="NCBIfam" id="TIGR00080">
    <property type="entry name" value="pimt"/>
    <property type="match status" value="1"/>
</dbReference>
<keyword evidence="9" id="KW-1185">Reference proteome</keyword>
<dbReference type="EMBL" id="HG966617">
    <property type="protein sequence ID" value="CDO61214.1"/>
    <property type="molecule type" value="Genomic_DNA"/>
</dbReference>
<organism evidence="8 9">
    <name type="scientific">Candidatus Phaeomarinibacter ectocarpi</name>
    <dbReference type="NCBI Taxonomy" id="1458461"/>
    <lineage>
        <taxon>Bacteria</taxon>
        <taxon>Pseudomonadati</taxon>
        <taxon>Pseudomonadota</taxon>
        <taxon>Alphaproteobacteria</taxon>
        <taxon>Hyphomicrobiales</taxon>
        <taxon>Parvibaculaceae</taxon>
        <taxon>Candidatus Phaeomarinibacter</taxon>
    </lineage>
</organism>
<dbReference type="InterPro" id="IPR000682">
    <property type="entry name" value="PCMT"/>
</dbReference>